<dbReference type="EMBL" id="SDMP01000026">
    <property type="protein sequence ID" value="RYQ79262.1"/>
    <property type="molecule type" value="Genomic_DNA"/>
</dbReference>
<evidence type="ECO:0000313" key="2">
    <source>
        <dbReference type="Proteomes" id="UP000289738"/>
    </source>
</evidence>
<reference evidence="1 2" key="1">
    <citation type="submission" date="2019-01" db="EMBL/GenBank/DDBJ databases">
        <title>Sequencing of cultivated peanut Arachis hypogaea provides insights into genome evolution and oil improvement.</title>
        <authorList>
            <person name="Chen X."/>
        </authorList>
    </citation>
    <scope>NUCLEOTIDE SEQUENCE [LARGE SCALE GENOMIC DNA]</scope>
    <source>
        <strain evidence="2">cv. Fuhuasheng</strain>
        <tissue evidence="1">Leaves</tissue>
    </source>
</reference>
<dbReference type="Proteomes" id="UP000289738">
    <property type="component" value="Unassembled WGS sequence"/>
</dbReference>
<accession>A0A444WPS5</accession>
<organism evidence="1 2">
    <name type="scientific">Arachis hypogaea</name>
    <name type="common">Peanut</name>
    <dbReference type="NCBI Taxonomy" id="3818"/>
    <lineage>
        <taxon>Eukaryota</taxon>
        <taxon>Viridiplantae</taxon>
        <taxon>Streptophyta</taxon>
        <taxon>Embryophyta</taxon>
        <taxon>Tracheophyta</taxon>
        <taxon>Spermatophyta</taxon>
        <taxon>Magnoliopsida</taxon>
        <taxon>eudicotyledons</taxon>
        <taxon>Gunneridae</taxon>
        <taxon>Pentapetalae</taxon>
        <taxon>rosids</taxon>
        <taxon>fabids</taxon>
        <taxon>Fabales</taxon>
        <taxon>Fabaceae</taxon>
        <taxon>Papilionoideae</taxon>
        <taxon>50 kb inversion clade</taxon>
        <taxon>dalbergioids sensu lato</taxon>
        <taxon>Dalbergieae</taxon>
        <taxon>Pterocarpus clade</taxon>
        <taxon>Arachis</taxon>
    </lineage>
</organism>
<sequence length="161" mass="18521">MHHMATLRRTTVSIVRLGPNPKSTPQSSPSPVVLSPLSRDFFLIKSIMKNTHALDITSLVAFIFSGFKFTFCSTWSRIARPPGYTQRIKSFTECFVDVLRNNIRNTLVKIECKSNFTKETTDSSMAARDKFLIGRNKLKDRLLNLWHRIRTNDNRSSSIRK</sequence>
<protein>
    <submittedName>
        <fullName evidence="1">Uncharacterized protein</fullName>
    </submittedName>
</protein>
<evidence type="ECO:0000313" key="1">
    <source>
        <dbReference type="EMBL" id="RYQ79262.1"/>
    </source>
</evidence>
<dbReference type="AlphaFoldDB" id="A0A444WPS5"/>
<keyword evidence="2" id="KW-1185">Reference proteome</keyword>
<gene>
    <name evidence="1" type="ORF">Ahy_Scaffold6g107967</name>
</gene>
<comment type="caution">
    <text evidence="1">The sequence shown here is derived from an EMBL/GenBank/DDBJ whole genome shotgun (WGS) entry which is preliminary data.</text>
</comment>
<proteinExistence type="predicted"/>
<name>A0A444WPS5_ARAHY</name>